<dbReference type="PROSITE" id="PS51257">
    <property type="entry name" value="PROKAR_LIPOPROTEIN"/>
    <property type="match status" value="1"/>
</dbReference>
<accession>A0ABS3DPE9</accession>
<dbReference type="RefSeq" id="WP_207057739.1">
    <property type="nucleotide sequence ID" value="NZ_JAFIMU010000017.1"/>
</dbReference>
<dbReference type="InterPro" id="IPR002372">
    <property type="entry name" value="PQQ_rpt_dom"/>
</dbReference>
<dbReference type="InterPro" id="IPR011047">
    <property type="entry name" value="Quinoprotein_ADH-like_sf"/>
</dbReference>
<dbReference type="SUPFAM" id="SSF50998">
    <property type="entry name" value="Quinoprotein alcohol dehydrogenase-like"/>
    <property type="match status" value="1"/>
</dbReference>
<gene>
    <name evidence="2" type="ORF">JYK02_37395</name>
</gene>
<keyword evidence="3" id="KW-1185">Reference proteome</keyword>
<evidence type="ECO:0000313" key="2">
    <source>
        <dbReference type="EMBL" id="MBN8233205.1"/>
    </source>
</evidence>
<evidence type="ECO:0000313" key="3">
    <source>
        <dbReference type="Proteomes" id="UP000664052"/>
    </source>
</evidence>
<dbReference type="InterPro" id="IPR013783">
    <property type="entry name" value="Ig-like_fold"/>
</dbReference>
<dbReference type="Pfam" id="PF13360">
    <property type="entry name" value="PQQ_2"/>
    <property type="match status" value="1"/>
</dbReference>
<dbReference type="EMBL" id="JAFIMU010000017">
    <property type="protein sequence ID" value="MBN8233205.1"/>
    <property type="molecule type" value="Genomic_DNA"/>
</dbReference>
<proteinExistence type="predicted"/>
<name>A0ABS3DPE9_9BACT</name>
<organism evidence="2 3">
    <name type="scientific">Corallococcus macrosporus</name>
    <dbReference type="NCBI Taxonomy" id="35"/>
    <lineage>
        <taxon>Bacteria</taxon>
        <taxon>Pseudomonadati</taxon>
        <taxon>Myxococcota</taxon>
        <taxon>Myxococcia</taxon>
        <taxon>Myxococcales</taxon>
        <taxon>Cystobacterineae</taxon>
        <taxon>Myxococcaceae</taxon>
        <taxon>Corallococcus</taxon>
    </lineage>
</organism>
<dbReference type="Gene3D" id="2.60.40.10">
    <property type="entry name" value="Immunoglobulins"/>
    <property type="match status" value="1"/>
</dbReference>
<dbReference type="NCBIfam" id="NF012200">
    <property type="entry name" value="choice_anch_D"/>
    <property type="match status" value="1"/>
</dbReference>
<dbReference type="Proteomes" id="UP000664052">
    <property type="component" value="Unassembled WGS sequence"/>
</dbReference>
<comment type="caution">
    <text evidence="2">The sequence shown here is derived from an EMBL/GenBank/DDBJ whole genome shotgun (WGS) entry which is preliminary data.</text>
</comment>
<protein>
    <submittedName>
        <fullName evidence="2">Choice-of-anchor D domain-containing protein</fullName>
    </submittedName>
</protein>
<dbReference type="Gene3D" id="2.40.128.630">
    <property type="match status" value="1"/>
</dbReference>
<sequence length="555" mass="59091">MFRKSLSVVLLGVPFLFGACSDEPDEPVVPTALIIDRKSFDFGDWEVGKPPAEQLFTVRNASPGNVESVSVSVEGSDSFTLTSSTCEKYLAAGMECEVRVGFAPRLGGTHSARLKVGGASSVEQTSLQGTGFAWVEVSSLPSGTRVVAGDGSFTCTQPCRQAVRKAEVTLYAGPEGFPAWSAACASAPRGGCLLRLDASKSAALETWVPLYQWEVRRSRPPVTVAPLANGSIVVLDALSVTSLDSTGQERWSLPLSADWKLAVTSDGHISLLRYNGSVTQYDSDGRVRWTYRPQESLFSKHVVADGMGNTYVLTSKVTSDTAQVLKLFALSRDGVELWSAIVNEAHLTFSSGLGVVGDGSAVYVSGSAYNRTEPPPANPVFVKNFVQKLTPAGVVLWTKEVNYGEVSFAHTGDMSSIIKLVSPPGGLQASWTDPDGKQLWSAQTPTGQGPGVVDTFAFPPNDTTAPRLLLGGHELRPGTDTYGRGWFADMGDRSGLVRGSITYIDSPYNDGAWVSSLAYTSPARQVVVGGGFGSSADSATGFIRLYDPRTLTLER</sequence>
<feature type="domain" description="Pyrrolo-quinoline quinone repeat" evidence="1">
    <location>
        <begin position="239"/>
        <end position="366"/>
    </location>
</feature>
<evidence type="ECO:0000259" key="1">
    <source>
        <dbReference type="Pfam" id="PF13360"/>
    </source>
</evidence>
<reference evidence="2 3" key="1">
    <citation type="submission" date="2021-02" db="EMBL/GenBank/DDBJ databases">
        <title>De Novo genome assembly of isolated myxobacteria.</title>
        <authorList>
            <person name="Stevens D.C."/>
        </authorList>
    </citation>
    <scope>NUCLEOTIDE SEQUENCE [LARGE SCALE GENOMIC DNA]</scope>
    <source>
        <strain evidence="2 3">ATCC 29039</strain>
    </source>
</reference>